<dbReference type="EMBL" id="LR746273">
    <property type="protein sequence ID" value="CAA7404000.1"/>
    <property type="molecule type" value="Genomic_DNA"/>
</dbReference>
<dbReference type="Proteomes" id="UP000663760">
    <property type="component" value="Chromosome 10"/>
</dbReference>
<organism evidence="1 2">
    <name type="scientific">Spirodela intermedia</name>
    <name type="common">Intermediate duckweed</name>
    <dbReference type="NCBI Taxonomy" id="51605"/>
    <lineage>
        <taxon>Eukaryota</taxon>
        <taxon>Viridiplantae</taxon>
        <taxon>Streptophyta</taxon>
        <taxon>Embryophyta</taxon>
        <taxon>Tracheophyta</taxon>
        <taxon>Spermatophyta</taxon>
        <taxon>Magnoliopsida</taxon>
        <taxon>Liliopsida</taxon>
        <taxon>Araceae</taxon>
        <taxon>Lemnoideae</taxon>
        <taxon>Spirodela</taxon>
    </lineage>
</organism>
<keyword evidence="2" id="KW-1185">Reference proteome</keyword>
<protein>
    <submittedName>
        <fullName evidence="1">Uncharacterized protein</fullName>
    </submittedName>
</protein>
<sequence length="49" mass="5461">MLSVDGRSWTKVVSDGKRDLSPSAQETLAVRVQPNRRAKTKEPGFRYAA</sequence>
<dbReference type="AlphaFoldDB" id="A0A7I8L200"/>
<gene>
    <name evidence="1" type="ORF">SI8410_10014678</name>
</gene>
<accession>A0A7I8L200</accession>
<proteinExistence type="predicted"/>
<name>A0A7I8L200_SPIIN</name>
<evidence type="ECO:0000313" key="1">
    <source>
        <dbReference type="EMBL" id="CAA7404000.1"/>
    </source>
</evidence>
<reference evidence="1" key="1">
    <citation type="submission" date="2020-02" db="EMBL/GenBank/DDBJ databases">
        <authorList>
            <person name="Scholz U."/>
            <person name="Mascher M."/>
            <person name="Fiebig A."/>
        </authorList>
    </citation>
    <scope>NUCLEOTIDE SEQUENCE</scope>
</reference>
<evidence type="ECO:0000313" key="2">
    <source>
        <dbReference type="Proteomes" id="UP000663760"/>
    </source>
</evidence>